<dbReference type="EMBL" id="PDCK01000042">
    <property type="protein sequence ID" value="PRQ37561.1"/>
    <property type="molecule type" value="Genomic_DNA"/>
</dbReference>
<gene>
    <name evidence="6" type="ORF">RchiOBHm_Chr4g0403981</name>
</gene>
<reference evidence="6 7" key="1">
    <citation type="journal article" date="2018" name="Nat. Genet.">
        <title>The Rosa genome provides new insights in the design of modern roses.</title>
        <authorList>
            <person name="Bendahmane M."/>
        </authorList>
    </citation>
    <scope>NUCLEOTIDE SEQUENCE [LARGE SCALE GENOMIC DNA]</scope>
    <source>
        <strain evidence="7">cv. Old Blush</strain>
    </source>
</reference>
<dbReference type="Gene3D" id="3.40.50.2300">
    <property type="match status" value="1"/>
</dbReference>
<dbReference type="STRING" id="74649.A0A2P6QTP4"/>
<keyword evidence="4" id="KW-0472">Membrane</keyword>
<evidence type="ECO:0000256" key="4">
    <source>
        <dbReference type="ARBA" id="ARBA00023136"/>
    </source>
</evidence>
<dbReference type="AlphaFoldDB" id="A0A2P6QTP4"/>
<evidence type="ECO:0000256" key="1">
    <source>
        <dbReference type="ARBA" id="ARBA00004370"/>
    </source>
</evidence>
<dbReference type="InterPro" id="IPR015683">
    <property type="entry name" value="Ionotropic_Glu_rcpt"/>
</dbReference>
<dbReference type="InterPro" id="IPR001828">
    <property type="entry name" value="ANF_lig-bd_rcpt"/>
</dbReference>
<dbReference type="InterPro" id="IPR028082">
    <property type="entry name" value="Peripla_BP_I"/>
</dbReference>
<comment type="subcellular location">
    <subcellularLocation>
        <location evidence="1">Membrane</location>
    </subcellularLocation>
</comment>
<evidence type="ECO:0000313" key="7">
    <source>
        <dbReference type="Proteomes" id="UP000238479"/>
    </source>
</evidence>
<dbReference type="GO" id="GO:0016020">
    <property type="term" value="C:membrane"/>
    <property type="evidence" value="ECO:0007669"/>
    <property type="project" value="UniProtKB-SubCell"/>
</dbReference>
<evidence type="ECO:0000313" key="6">
    <source>
        <dbReference type="EMBL" id="PRQ37561.1"/>
    </source>
</evidence>
<dbReference type="Proteomes" id="UP000238479">
    <property type="component" value="Chromosome 4"/>
</dbReference>
<evidence type="ECO:0000259" key="5">
    <source>
        <dbReference type="Pfam" id="PF01094"/>
    </source>
</evidence>
<dbReference type="Pfam" id="PF01094">
    <property type="entry name" value="ANF_receptor"/>
    <property type="match status" value="1"/>
</dbReference>
<keyword evidence="3" id="KW-1133">Transmembrane helix</keyword>
<sequence>MDENCMTLDDFYAKHAHYQTRLFFLTRDSKNDVVSATFEVSAIIRPQSSAEAKFVIELGRRNHVPIISFSATSPYFSPSNSSYFIETAF</sequence>
<dbReference type="PANTHER" id="PTHR34836:SF7">
    <property type="entry name" value="RECEPTOR LIGAND BINDING REGION DOMAIN-CONTAINING PROTEIN"/>
    <property type="match status" value="1"/>
</dbReference>
<protein>
    <submittedName>
        <fullName evidence="6">Putative periplasmic binding protein-like I</fullName>
    </submittedName>
</protein>
<dbReference type="SUPFAM" id="SSF53822">
    <property type="entry name" value="Periplasmic binding protein-like I"/>
    <property type="match status" value="1"/>
</dbReference>
<comment type="caution">
    <text evidence="6">The sequence shown here is derived from an EMBL/GenBank/DDBJ whole genome shotgun (WGS) entry which is preliminary data.</text>
</comment>
<organism evidence="6 7">
    <name type="scientific">Rosa chinensis</name>
    <name type="common">China rose</name>
    <dbReference type="NCBI Taxonomy" id="74649"/>
    <lineage>
        <taxon>Eukaryota</taxon>
        <taxon>Viridiplantae</taxon>
        <taxon>Streptophyta</taxon>
        <taxon>Embryophyta</taxon>
        <taxon>Tracheophyta</taxon>
        <taxon>Spermatophyta</taxon>
        <taxon>Magnoliopsida</taxon>
        <taxon>eudicotyledons</taxon>
        <taxon>Gunneridae</taxon>
        <taxon>Pentapetalae</taxon>
        <taxon>rosids</taxon>
        <taxon>fabids</taxon>
        <taxon>Rosales</taxon>
        <taxon>Rosaceae</taxon>
        <taxon>Rosoideae</taxon>
        <taxon>Rosoideae incertae sedis</taxon>
        <taxon>Rosa</taxon>
    </lineage>
</organism>
<dbReference type="Gramene" id="PRQ37561">
    <property type="protein sequence ID" value="PRQ37561"/>
    <property type="gene ID" value="RchiOBHm_Chr4g0403981"/>
</dbReference>
<name>A0A2P6QTP4_ROSCH</name>
<accession>A0A2P6QTP4</accession>
<feature type="domain" description="Receptor ligand binding region" evidence="5">
    <location>
        <begin position="8"/>
        <end position="87"/>
    </location>
</feature>
<evidence type="ECO:0000256" key="3">
    <source>
        <dbReference type="ARBA" id="ARBA00022989"/>
    </source>
</evidence>
<evidence type="ECO:0000256" key="2">
    <source>
        <dbReference type="ARBA" id="ARBA00022692"/>
    </source>
</evidence>
<keyword evidence="2" id="KW-0812">Transmembrane</keyword>
<proteinExistence type="predicted"/>
<keyword evidence="7" id="KW-1185">Reference proteome</keyword>
<dbReference type="PANTHER" id="PTHR34836">
    <property type="entry name" value="OS06G0188250 PROTEIN"/>
    <property type="match status" value="1"/>
</dbReference>